<feature type="signal peptide" evidence="1">
    <location>
        <begin position="1"/>
        <end position="18"/>
    </location>
</feature>
<sequence>MARFTSLLLIFLMTLAASFMPQMESSKLLLNTGESNKNVHSLFASLVLNALPNGTVPAASAPSKKGYSMMLDIEKLFVRHLSGTDRIL</sequence>
<organism evidence="2 3">
    <name type="scientific">Hibiscus syriacus</name>
    <name type="common">Rose of Sharon</name>
    <dbReference type="NCBI Taxonomy" id="106335"/>
    <lineage>
        <taxon>Eukaryota</taxon>
        <taxon>Viridiplantae</taxon>
        <taxon>Streptophyta</taxon>
        <taxon>Embryophyta</taxon>
        <taxon>Tracheophyta</taxon>
        <taxon>Spermatophyta</taxon>
        <taxon>Magnoliopsida</taxon>
        <taxon>eudicotyledons</taxon>
        <taxon>Gunneridae</taxon>
        <taxon>Pentapetalae</taxon>
        <taxon>rosids</taxon>
        <taxon>malvids</taxon>
        <taxon>Malvales</taxon>
        <taxon>Malvaceae</taxon>
        <taxon>Malvoideae</taxon>
        <taxon>Hibiscus</taxon>
    </lineage>
</organism>
<protein>
    <submittedName>
        <fullName evidence="2">Uncharacterized protein</fullName>
    </submittedName>
</protein>
<dbReference type="AlphaFoldDB" id="A0A6A3CHI4"/>
<comment type="caution">
    <text evidence="2">The sequence shown here is derived from an EMBL/GenBank/DDBJ whole genome shotgun (WGS) entry which is preliminary data.</text>
</comment>
<keyword evidence="1" id="KW-0732">Signal</keyword>
<gene>
    <name evidence="2" type="ORF">F3Y22_tig00004072pilonHSYRG00082</name>
</gene>
<reference evidence="2" key="1">
    <citation type="submission" date="2019-09" db="EMBL/GenBank/DDBJ databases">
        <title>Draft genome information of white flower Hibiscus syriacus.</title>
        <authorList>
            <person name="Kim Y.-M."/>
        </authorList>
    </citation>
    <scope>NUCLEOTIDE SEQUENCE [LARGE SCALE GENOMIC DNA]</scope>
    <source>
        <strain evidence="2">YM2019G1</strain>
    </source>
</reference>
<evidence type="ECO:0000313" key="2">
    <source>
        <dbReference type="EMBL" id="KAE8728750.1"/>
    </source>
</evidence>
<name>A0A6A3CHI4_HIBSY</name>
<dbReference type="EMBL" id="VEPZ02000247">
    <property type="protein sequence ID" value="KAE8728750.1"/>
    <property type="molecule type" value="Genomic_DNA"/>
</dbReference>
<evidence type="ECO:0000313" key="3">
    <source>
        <dbReference type="Proteomes" id="UP000436088"/>
    </source>
</evidence>
<feature type="chain" id="PRO_5025656843" evidence="1">
    <location>
        <begin position="19"/>
        <end position="88"/>
    </location>
</feature>
<proteinExistence type="predicted"/>
<accession>A0A6A3CHI4</accession>
<evidence type="ECO:0000256" key="1">
    <source>
        <dbReference type="SAM" id="SignalP"/>
    </source>
</evidence>
<dbReference type="Proteomes" id="UP000436088">
    <property type="component" value="Unassembled WGS sequence"/>
</dbReference>
<keyword evidence="3" id="KW-1185">Reference proteome</keyword>